<reference evidence="1 2" key="1">
    <citation type="submission" date="2016-11" db="EMBL/GenBank/DDBJ databases">
        <authorList>
            <person name="Jaros S."/>
            <person name="Januszkiewicz K."/>
            <person name="Wedrychowicz H."/>
        </authorList>
    </citation>
    <scope>NUCLEOTIDE SEQUENCE [LARGE SCALE GENOMIC DNA]</scope>
    <source>
        <strain evidence="1 2">DSM 26897</strain>
    </source>
</reference>
<dbReference type="AlphaFoldDB" id="A0A1M5FSZ0"/>
<dbReference type="OrthoDB" id="799942at2"/>
<dbReference type="RefSeq" id="WP_073045789.1">
    <property type="nucleotide sequence ID" value="NZ_FQUO01000014.1"/>
</dbReference>
<evidence type="ECO:0000313" key="1">
    <source>
        <dbReference type="EMBL" id="SHF94311.1"/>
    </source>
</evidence>
<dbReference type="STRING" id="1302690.BUE76_18550"/>
<gene>
    <name evidence="1" type="ORF">SAMN05444008_114134</name>
</gene>
<proteinExistence type="predicted"/>
<name>A0A1M5FSZ0_9BACT</name>
<sequence>MDIILKKAKQFTDRYFLGGVSHYQDIIDAAKNDVYDIDNPADKIKYLNFILDRNNKDYAEHKPVCQNPENCSYNYTYETIAYYLTQELNRLGVHFNDDTFTEEEKEQAESKLDKILKDLNELKLGQQVIYEDLSKEINELRDLYFLGKKKWYQLFIGKSVDMVASGVVSESISKQIIEEVKKSLPALIGL</sequence>
<protein>
    <submittedName>
        <fullName evidence="1">Uncharacterized protein</fullName>
    </submittedName>
</protein>
<dbReference type="EMBL" id="FQUO01000014">
    <property type="protein sequence ID" value="SHF94311.1"/>
    <property type="molecule type" value="Genomic_DNA"/>
</dbReference>
<evidence type="ECO:0000313" key="2">
    <source>
        <dbReference type="Proteomes" id="UP000184368"/>
    </source>
</evidence>
<accession>A0A1M5FSZ0</accession>
<dbReference type="Proteomes" id="UP000184368">
    <property type="component" value="Unassembled WGS sequence"/>
</dbReference>
<keyword evidence="2" id="KW-1185">Reference proteome</keyword>
<organism evidence="1 2">
    <name type="scientific">Cnuella takakiae</name>
    <dbReference type="NCBI Taxonomy" id="1302690"/>
    <lineage>
        <taxon>Bacteria</taxon>
        <taxon>Pseudomonadati</taxon>
        <taxon>Bacteroidota</taxon>
        <taxon>Chitinophagia</taxon>
        <taxon>Chitinophagales</taxon>
        <taxon>Chitinophagaceae</taxon>
        <taxon>Cnuella</taxon>
    </lineage>
</organism>